<evidence type="ECO:0000313" key="2">
    <source>
        <dbReference type="EMBL" id="AWI29065.1"/>
    </source>
</evidence>
<organism evidence="2 3">
    <name type="scientific">Streptomyces tirandamycinicus</name>
    <dbReference type="NCBI Taxonomy" id="2174846"/>
    <lineage>
        <taxon>Bacteria</taxon>
        <taxon>Bacillati</taxon>
        <taxon>Actinomycetota</taxon>
        <taxon>Actinomycetes</taxon>
        <taxon>Kitasatosporales</taxon>
        <taxon>Streptomycetaceae</taxon>
        <taxon>Streptomyces</taxon>
    </lineage>
</organism>
<protein>
    <submittedName>
        <fullName evidence="2">Thiocillin family RiPP</fullName>
    </submittedName>
</protein>
<dbReference type="AlphaFoldDB" id="A0A2S1SRQ5"/>
<dbReference type="NCBIfam" id="NF033482">
    <property type="entry name" value="RiPP_thiocil"/>
    <property type="match status" value="1"/>
</dbReference>
<evidence type="ECO:0000256" key="1">
    <source>
        <dbReference type="SAM" id="MobiDB-lite"/>
    </source>
</evidence>
<feature type="region of interest" description="Disordered" evidence="1">
    <location>
        <begin position="14"/>
        <end position="54"/>
    </location>
</feature>
<gene>
    <name evidence="2" type="ORF">DDW44_09905</name>
</gene>
<reference evidence="2 3" key="1">
    <citation type="submission" date="2018-05" db="EMBL/GenBank/DDBJ databases">
        <title>Complete genome sequence of sponge-derived Streptomyces sp. HNM0039.</title>
        <authorList>
            <person name="Huang X."/>
            <person name="Zhou S."/>
        </authorList>
    </citation>
    <scope>NUCLEOTIDE SEQUENCE [LARGE SCALE GENOMIC DNA]</scope>
    <source>
        <strain evidence="2 3">HNM0039</strain>
    </source>
</reference>
<dbReference type="RefSeq" id="WP_018891563.1">
    <property type="nucleotide sequence ID" value="NZ_CP029188.1"/>
</dbReference>
<proteinExistence type="predicted"/>
<keyword evidence="3" id="KW-1185">Reference proteome</keyword>
<sequence length="54" mass="5170">MNELDLRIEQESPEVEVLPDTQSAGSCAGSAGTAGSLSCPGGSIGTVGTASSSG</sequence>
<evidence type="ECO:0000313" key="3">
    <source>
        <dbReference type="Proteomes" id="UP000244900"/>
    </source>
</evidence>
<name>A0A2S1SRQ5_9ACTN</name>
<dbReference type="KEGG" id="stir:DDW44_09905"/>
<dbReference type="Proteomes" id="UP000244900">
    <property type="component" value="Chromosome"/>
</dbReference>
<dbReference type="InterPro" id="IPR049803">
    <property type="entry name" value="RiPP_thiocil-like"/>
</dbReference>
<dbReference type="EMBL" id="CP029188">
    <property type="protein sequence ID" value="AWI29065.1"/>
    <property type="molecule type" value="Genomic_DNA"/>
</dbReference>
<feature type="compositionally biased region" description="Low complexity" evidence="1">
    <location>
        <begin position="23"/>
        <end position="36"/>
    </location>
</feature>
<accession>A0A2S1SRQ5</accession>